<dbReference type="EMBL" id="AB169976">
    <property type="protein sequence ID" value="BAD83722.1"/>
    <property type="molecule type" value="Genomic_DNA"/>
</dbReference>
<reference evidence="1" key="1">
    <citation type="journal article" date="2006" name="Vet. Microbiol.">
        <title>Filamentous-haemagglutinin-like protein genes encoded on a plasmid of Moraxella bovis.</title>
        <authorList>
            <person name="Kakuda T."/>
            <person name="Sarataphan N."/>
            <person name="Tanaka T."/>
            <person name="Takai S."/>
        </authorList>
    </citation>
    <scope>NUCLEOTIDE SEQUENCE</scope>
    <source>
        <strain evidence="1">EPP63</strain>
        <plasmid evidence="1">pMBO-1</plasmid>
    </source>
</reference>
<accession>Q5KTB2</accession>
<organism evidence="1">
    <name type="scientific">Moraxella bovis</name>
    <dbReference type="NCBI Taxonomy" id="476"/>
    <lineage>
        <taxon>Bacteria</taxon>
        <taxon>Pseudomonadati</taxon>
        <taxon>Pseudomonadota</taxon>
        <taxon>Gammaproteobacteria</taxon>
        <taxon>Moraxellales</taxon>
        <taxon>Moraxellaceae</taxon>
        <taxon>Moraxella</taxon>
    </lineage>
</organism>
<evidence type="ECO:0000313" key="1">
    <source>
        <dbReference type="EMBL" id="BAD83722.1"/>
    </source>
</evidence>
<keyword evidence="1" id="KW-0614">Plasmid</keyword>
<protein>
    <submittedName>
        <fullName evidence="1">Uncharacterized protein</fullName>
    </submittedName>
</protein>
<geneLocation type="plasmid" evidence="1">
    <name>pMBO-1</name>
</geneLocation>
<name>Q5KTB2_MORBO</name>
<sequence length="73" mass="8448">MRTPKNNSPSAYKHSQSLDKMTSVTMLIKPQKSSRWLMEVVVVFILLKAFLYWLLVKIEGLAFTILAVYLVLF</sequence>
<proteinExistence type="predicted"/>
<dbReference type="AlphaFoldDB" id="Q5KTB2"/>
<gene>
    <name evidence="1" type="primary">orf16</name>
</gene>